<proteinExistence type="predicted"/>
<evidence type="ECO:0000313" key="1">
    <source>
        <dbReference type="EMBL" id="VUX55966.1"/>
    </source>
</evidence>
<organism evidence="1">
    <name type="scientific">uncultured Woeseiaceae bacterium</name>
    <dbReference type="NCBI Taxonomy" id="1983305"/>
    <lineage>
        <taxon>Bacteria</taxon>
        <taxon>Pseudomonadati</taxon>
        <taxon>Pseudomonadota</taxon>
        <taxon>Gammaproteobacteria</taxon>
        <taxon>Woeseiales</taxon>
        <taxon>Woeseiaceae</taxon>
        <taxon>environmental samples</taxon>
    </lineage>
</organism>
<gene>
    <name evidence="1" type="ORF">JTBM06_V1_190013</name>
</gene>
<reference evidence="1" key="1">
    <citation type="submission" date="2019-07" db="EMBL/GenBank/DDBJ databases">
        <authorList>
            <person name="Weber M."/>
            <person name="Kostadinov I."/>
            <person name="Kostadinov D I."/>
        </authorList>
    </citation>
    <scope>NUCLEOTIDE SEQUENCE</scope>
    <source>
        <strain evidence="1">Gfbio:sag-sample-m06:053724c1-46a9-4a36-b237-ea2bf867836b</strain>
    </source>
</reference>
<name>A0A7D9D4T0_9GAMM</name>
<dbReference type="AlphaFoldDB" id="A0A7D9D4T0"/>
<sequence length="112" mass="11893">MGKKFVVLDWESGPWDSTLYIALDDGYGTLENADFTARRSVQGIPVSTERRVLQNINALGTTVVSVAHRPDAIDRAAGHPFKRLRSPAGAGSYGTAAQRTISVGCSGSCPLS</sequence>
<dbReference type="EMBL" id="LR633967">
    <property type="protein sequence ID" value="VUX55966.1"/>
    <property type="molecule type" value="Genomic_DNA"/>
</dbReference>
<accession>A0A7D9D4T0</accession>
<protein>
    <submittedName>
        <fullName evidence="1">Uncharacterized protein</fullName>
    </submittedName>
</protein>